<name>A0A518B626_9BACT</name>
<keyword evidence="6" id="KW-1185">Reference proteome</keyword>
<dbReference type="PROSITE" id="PS00018">
    <property type="entry name" value="EF_HAND_1"/>
    <property type="match status" value="1"/>
</dbReference>
<feature type="domain" description="EF-hand" evidence="4">
    <location>
        <begin position="277"/>
        <end position="299"/>
    </location>
</feature>
<evidence type="ECO:0000313" key="6">
    <source>
        <dbReference type="Proteomes" id="UP000317093"/>
    </source>
</evidence>
<protein>
    <recommendedName>
        <fullName evidence="4">EF-hand domain-containing protein</fullName>
    </recommendedName>
</protein>
<evidence type="ECO:0000259" key="4">
    <source>
        <dbReference type="PROSITE" id="PS50222"/>
    </source>
</evidence>
<evidence type="ECO:0000256" key="2">
    <source>
        <dbReference type="SAM" id="MobiDB-lite"/>
    </source>
</evidence>
<dbReference type="InterPro" id="IPR036465">
    <property type="entry name" value="vWFA_dom_sf"/>
</dbReference>
<feature type="coiled-coil region" evidence="1">
    <location>
        <begin position="393"/>
        <end position="420"/>
    </location>
</feature>
<dbReference type="OrthoDB" id="219224at2"/>
<dbReference type="GO" id="GO:0005509">
    <property type="term" value="F:calcium ion binding"/>
    <property type="evidence" value="ECO:0007669"/>
    <property type="project" value="InterPro"/>
</dbReference>
<dbReference type="Gene3D" id="3.40.50.1460">
    <property type="match status" value="1"/>
</dbReference>
<dbReference type="InterPro" id="IPR018247">
    <property type="entry name" value="EF_Hand_1_Ca_BS"/>
</dbReference>
<dbReference type="Gene3D" id="3.40.50.410">
    <property type="entry name" value="von Willebrand factor, type A domain"/>
    <property type="match status" value="1"/>
</dbReference>
<dbReference type="RefSeq" id="WP_145259178.1">
    <property type="nucleotide sequence ID" value="NZ_CP036279.1"/>
</dbReference>
<dbReference type="KEGG" id="knv:Pan216_32970"/>
<evidence type="ECO:0000256" key="1">
    <source>
        <dbReference type="SAM" id="Coils"/>
    </source>
</evidence>
<evidence type="ECO:0000256" key="3">
    <source>
        <dbReference type="SAM" id="Phobius"/>
    </source>
</evidence>
<accession>A0A518B626</accession>
<feature type="transmembrane region" description="Helical" evidence="3">
    <location>
        <begin position="49"/>
        <end position="74"/>
    </location>
</feature>
<feature type="region of interest" description="Disordered" evidence="2">
    <location>
        <begin position="1"/>
        <end position="30"/>
    </location>
</feature>
<dbReference type="InterPro" id="IPR002048">
    <property type="entry name" value="EF_hand_dom"/>
</dbReference>
<organism evidence="5 6">
    <name type="scientific">Kolteria novifilia</name>
    <dbReference type="NCBI Taxonomy" id="2527975"/>
    <lineage>
        <taxon>Bacteria</taxon>
        <taxon>Pseudomonadati</taxon>
        <taxon>Planctomycetota</taxon>
        <taxon>Planctomycetia</taxon>
        <taxon>Kolteriales</taxon>
        <taxon>Kolteriaceae</taxon>
        <taxon>Kolteria</taxon>
    </lineage>
</organism>
<dbReference type="Proteomes" id="UP000317093">
    <property type="component" value="Chromosome"/>
</dbReference>
<keyword evidence="1" id="KW-0175">Coiled coil</keyword>
<evidence type="ECO:0000313" key="5">
    <source>
        <dbReference type="EMBL" id="QDU62430.1"/>
    </source>
</evidence>
<keyword evidence="3" id="KW-1133">Transmembrane helix</keyword>
<dbReference type="PROSITE" id="PS50222">
    <property type="entry name" value="EF_HAND_2"/>
    <property type="match status" value="1"/>
</dbReference>
<proteinExistence type="predicted"/>
<keyword evidence="3" id="KW-0472">Membrane</keyword>
<gene>
    <name evidence="5" type="ORF">Pan216_32970</name>
</gene>
<sequence length="1693" mass="189402">MDNTNPGKATPSWRPEPQETPVEEESTWSPEWRREPEMPIRARRRRTRLLKVGAFCLFFGVTLGVWIWVLLWYVPLQSSSIVLVGTAYEKNLELPPNTYGMQTLVDILGQPLLEQRFLFKNVGVEKLGNEVRPFRVDVDWADGIEVVKTPTLIVYFSAHGGADQEGAYLLPQDARIANTSEDRVRMRSVIQRLGKLPKSLNKILVLDVTDLEVYWPLGMLTNQFARELEAINQEIVDVPNLVVLCASGIDERSWASPEWRQTVYGHFFLDGLRGAGDKDRNGRVSVAELHTFLQQEVSSWVRTNRGATQTPMLLPLGREGTFRAESIQLAEVPEKFESETAKDPPRTTIPPELNTAWQKYEQLAKSIPPPSTHSPELWEQYLFVLLRFDELMRQGATEQAANLSVELDDLEQDLSQARQIQLSSLQNSLQMPVIAGQSVAGSSDDLNSWNKLWSAAPKDVSKVWASIQKPWQNLSDEEQRLRRLVFFQYLVKQAEQLPSSNIKKAAGLAQLMRDPRFPLPAEVNYLLMLSRGSDLPFDKIPAQYASLPEKSIEIGQLGEQAALGVGSSPFPYSGRIQGAIRPLIDAADSKRRLAQDLLFTPTEDNYASASKLMTVAQQGYEGALKRAETIQAAIQLRDQVMPILPYFSQWVAGRQIPNVTQARPQNEKLVKMTSLWHDTHELMSLVNQATRIFPDASESSASNETTLLSKLAEQTARVSSGYQSVANDYATFLQSVSDSQSPTVWRDLENALRVPYPDASLRLKIIQQQQQVSRNFLLAETATETLPAMPTASEKRSLATQYAYRQGKMALEVIGQELFDSTTAQGVETYDQVQHRLATFEVDREWWDSIMAVGDQEALRWLQLPTTINNLCRTSKTEKSVQVTEDLQQADSLARQLDGVGSFALTESPGEIIRRDLITELMLWLSERTYLDHWFAYDPTAEPYYRFAGLIYLDDAWRLAISQSQRDEIQKQQSRLNAPGTLTIEGPAVFNLTSQLSFMLDYSIAPSRSASVPEGYVTLWPVSGENIDLTLPQSLQRLIRQHIPNKKPAILSCTAQSPLVVDAEKAPGPKTAMSTNTSITIEGLYRGQQIKQSTSVDIFPLADIYQRRINAPQNATLAVRAAGPIYEQFGASNAAVSIIVDCSGSMAPSSGVYDSSTKYVEATTALGQVLSNLAKGTQVSLWVFGQAVGPEKTVPPEQTIQRIYGPAKWDPANLSKVMAEVSYPKLQPWNESPIVASMVAAKNDLVRIPGFKTMIVITDGMDNRFANDTTLNPGGLDISAFLYESFQNTGIEVNMIGFKVVNTEESQAKRQFDVIQDFPLPGRWYSVSQAADLVGALDQAMRQELRYWVLTPDGALAPGCPEEGLRASSLGQPISWYPQGLAPGVYQVRVKTDQLLQKEIALNRGDLLLIDLVPSPNGIEFERAVYSQEEFPWKPNAEAAGWRMAVLQNQLLDQGQAEMLLTLEDTKDRARQLVLEQVRPQRVWFDVQTKPESSNPFSLAWRMQTGYPAPAFTLSVPHWPTLPGTTAPVQPLLSAWWTPNQATPPSVTLIRGSDFDNYRGIVARRVEVDNDLIEIESVNVEDHFVETTPGKFQKTTCLVVRVSYAANRPVWARLSGLGTTGFEHRYYTTVNQYTGLFWPTTADQVEEQLRALSLVSLDEFKREAKLRGFTLSLDKLQAPDPNSVRPVPPVKLD</sequence>
<reference evidence="5 6" key="1">
    <citation type="submission" date="2019-02" db="EMBL/GenBank/DDBJ databases">
        <title>Deep-cultivation of Planctomycetes and their phenomic and genomic characterization uncovers novel biology.</title>
        <authorList>
            <person name="Wiegand S."/>
            <person name="Jogler M."/>
            <person name="Boedeker C."/>
            <person name="Pinto D."/>
            <person name="Vollmers J."/>
            <person name="Rivas-Marin E."/>
            <person name="Kohn T."/>
            <person name="Peeters S.H."/>
            <person name="Heuer A."/>
            <person name="Rast P."/>
            <person name="Oberbeckmann S."/>
            <person name="Bunk B."/>
            <person name="Jeske O."/>
            <person name="Meyerdierks A."/>
            <person name="Storesund J.E."/>
            <person name="Kallscheuer N."/>
            <person name="Luecker S."/>
            <person name="Lage O.M."/>
            <person name="Pohl T."/>
            <person name="Merkel B.J."/>
            <person name="Hornburger P."/>
            <person name="Mueller R.-W."/>
            <person name="Bruemmer F."/>
            <person name="Labrenz M."/>
            <person name="Spormann A.M."/>
            <person name="Op den Camp H."/>
            <person name="Overmann J."/>
            <person name="Amann R."/>
            <person name="Jetten M.S.M."/>
            <person name="Mascher T."/>
            <person name="Medema M.H."/>
            <person name="Devos D.P."/>
            <person name="Kaster A.-K."/>
            <person name="Ovreas L."/>
            <person name="Rohde M."/>
            <person name="Galperin M.Y."/>
            <person name="Jogler C."/>
        </authorList>
    </citation>
    <scope>NUCLEOTIDE SEQUENCE [LARGE SCALE GENOMIC DNA]</scope>
    <source>
        <strain evidence="5 6">Pan216</strain>
    </source>
</reference>
<dbReference type="SUPFAM" id="SSF53300">
    <property type="entry name" value="vWA-like"/>
    <property type="match status" value="1"/>
</dbReference>
<dbReference type="EMBL" id="CP036279">
    <property type="protein sequence ID" value="QDU62430.1"/>
    <property type="molecule type" value="Genomic_DNA"/>
</dbReference>
<keyword evidence="3" id="KW-0812">Transmembrane</keyword>